<dbReference type="Proteomes" id="UP000233778">
    <property type="component" value="Chromosome"/>
</dbReference>
<sequence length="224" mass="23727">MNTLKKMLSVLPSILTLLILPAAAAHASQVEKQFDVSDFNTITLAKGLEVHVMCAAHPQIVASASPETMNKLEVKVSNHHLAVTGTTQDYDAWDFSDHKATLKIYTNKPIDNMKIMFGVKLAVDACAVPKDQLTVNGSMGSSFAISGETDKLNADLAMGAKFNDGVNDFKAQSANVSVAMGAEAYLCQVAQVSGSAAMGAIVYLGQHTTNNLDTAMGAMSKSCR</sequence>
<evidence type="ECO:0000256" key="1">
    <source>
        <dbReference type="SAM" id="SignalP"/>
    </source>
</evidence>
<evidence type="ECO:0000313" key="5">
    <source>
        <dbReference type="Proteomes" id="UP000017700"/>
    </source>
</evidence>
<keyword evidence="1" id="KW-0732">Signal</keyword>
<dbReference type="RefSeq" id="WP_021015517.1">
    <property type="nucleotide sequence ID" value="NZ_CP025084.1"/>
</dbReference>
<keyword evidence="5" id="KW-1185">Reference proteome</keyword>
<name>A0A2I5TLU7_SERS3</name>
<evidence type="ECO:0000259" key="2">
    <source>
        <dbReference type="Pfam" id="PF10988"/>
    </source>
</evidence>
<dbReference type="Pfam" id="PF10988">
    <property type="entry name" value="DUF2807"/>
    <property type="match status" value="1"/>
</dbReference>
<dbReference type="Gene3D" id="2.160.20.120">
    <property type="match status" value="1"/>
</dbReference>
<dbReference type="AlphaFoldDB" id="A0A2I5TLU7"/>
<evidence type="ECO:0000313" key="6">
    <source>
        <dbReference type="Proteomes" id="UP000233778"/>
    </source>
</evidence>
<proteinExistence type="predicted"/>
<reference evidence="4" key="2">
    <citation type="submission" date="2013-09" db="EMBL/GenBank/DDBJ databases">
        <authorList>
            <person name="Wang G."/>
            <person name="Yang Y."/>
            <person name="Su Y."/>
        </authorList>
    </citation>
    <scope>NUCLEOTIDE SEQUENCE</scope>
    <source>
        <strain evidence="4">ATCC 39006</strain>
    </source>
</reference>
<dbReference type="EMBL" id="CP025084">
    <property type="protein sequence ID" value="AUH05534.1"/>
    <property type="molecule type" value="Genomic_DNA"/>
</dbReference>
<organism evidence="4 5">
    <name type="scientific">Serratia sp. (strain ATCC 39006)</name>
    <name type="common">Prodigiosinella confusarubida</name>
    <dbReference type="NCBI Taxonomy" id="104623"/>
    <lineage>
        <taxon>Bacteria</taxon>
        <taxon>Pseudomonadati</taxon>
        <taxon>Pseudomonadota</taxon>
        <taxon>Gammaproteobacteria</taxon>
        <taxon>Enterobacterales</taxon>
        <taxon>Pectobacteriaceae</taxon>
        <taxon>Prodigiosinella</taxon>
    </lineage>
</organism>
<dbReference type="OrthoDB" id="6431858at2"/>
<reference evidence="4" key="4">
    <citation type="submission" date="2017-11" db="EMBL/GenBank/DDBJ databases">
        <title>Complete genome sequence of Serratia sp. ATCC 39006.</title>
        <authorList>
            <person name="Hampton H.G."/>
            <person name="Jackson S.A."/>
            <person name="Jauregui R."/>
            <person name="Poulter G.T.M."/>
            <person name="Salmond G.P.C."/>
            <person name="Fineran P.C."/>
        </authorList>
    </citation>
    <scope>NUCLEOTIDE SEQUENCE</scope>
    <source>
        <strain evidence="4">ATCC 39006</strain>
    </source>
</reference>
<dbReference type="EMBL" id="CP025085">
    <property type="protein sequence ID" value="AUH01213.1"/>
    <property type="molecule type" value="Genomic_DNA"/>
</dbReference>
<protein>
    <recommendedName>
        <fullName evidence="2">Putative auto-transporter adhesin head GIN domain-containing protein</fullName>
    </recommendedName>
</protein>
<dbReference type="Proteomes" id="UP000017700">
    <property type="component" value="Chromosome"/>
</dbReference>
<gene>
    <name evidence="3" type="ORF">CWC46_16160</name>
    <name evidence="4" type="ORF">Ser39006_016160</name>
</gene>
<dbReference type="KEGG" id="sera:Ser39006_016160"/>
<dbReference type="KEGG" id="serq:CWC46_16160"/>
<reference evidence="3 6" key="3">
    <citation type="submission" date="2017-11" db="EMBL/GenBank/DDBJ databases">
        <title>Complete genome sequence of Serratia sp. ATCC 39006 LacA.</title>
        <authorList>
            <person name="Hampton H.G."/>
            <person name="Jackson S.A."/>
            <person name="Jauregui R."/>
            <person name="Poulter G.T.M."/>
            <person name="Salmond G.P.C."/>
            <person name="Fineran P.C."/>
        </authorList>
    </citation>
    <scope>NUCLEOTIDE SEQUENCE [LARGE SCALE GENOMIC DNA]</scope>
    <source>
        <strain evidence="3 6">ATCC 39006</strain>
    </source>
</reference>
<feature type="chain" id="PRO_5033760717" description="Putative auto-transporter adhesin head GIN domain-containing protein" evidence="1">
    <location>
        <begin position="28"/>
        <end position="224"/>
    </location>
</feature>
<feature type="domain" description="Putative auto-transporter adhesin head GIN" evidence="2">
    <location>
        <begin position="38"/>
        <end position="204"/>
    </location>
</feature>
<dbReference type="STRING" id="104623.Ser39006_02251"/>
<feature type="signal peptide" evidence="1">
    <location>
        <begin position="1"/>
        <end position="27"/>
    </location>
</feature>
<reference evidence="4 5" key="1">
    <citation type="journal article" date="2013" name="Genome Announc.">
        <title>Draft genome sequence of Serratia sp. strain ATCC 39006, a model bacterium for analysis of the biosynthesis and regulation of prodigiosin, a carbapenem, and gas vesicles.</title>
        <authorList>
            <person name="Fineran P.C."/>
            <person name="Iglesias Cans M.C."/>
            <person name="Ramsay J.P."/>
            <person name="Wilf N.M."/>
            <person name="Cossyleon D."/>
            <person name="McNeil M.B."/>
            <person name="Williamson N.R."/>
            <person name="Monson R.E."/>
            <person name="Becher S.A."/>
            <person name="Stanton J.A."/>
            <person name="Brugger K."/>
            <person name="Brown S.D."/>
            <person name="Salmond G.P."/>
        </authorList>
    </citation>
    <scope>NUCLEOTIDE SEQUENCE [LARGE SCALE GENOMIC DNA]</scope>
    <source>
        <strain evidence="4">ATCC 39006</strain>
        <strain evidence="5">ATCC 39006 / SC 11482</strain>
    </source>
</reference>
<evidence type="ECO:0000313" key="3">
    <source>
        <dbReference type="EMBL" id="AUH01213.1"/>
    </source>
</evidence>
<dbReference type="InterPro" id="IPR021255">
    <property type="entry name" value="DUF2807"/>
</dbReference>
<accession>A0A2I5TLU7</accession>
<evidence type="ECO:0000313" key="4">
    <source>
        <dbReference type="EMBL" id="AUH05534.1"/>
    </source>
</evidence>